<reference evidence="2" key="1">
    <citation type="journal article" date="2019" name="Int. J. Syst. Evol. Microbiol.">
        <title>The Global Catalogue of Microorganisms (GCM) 10K type strain sequencing project: providing services to taxonomists for standard genome sequencing and annotation.</title>
        <authorList>
            <consortium name="The Broad Institute Genomics Platform"/>
            <consortium name="The Broad Institute Genome Sequencing Center for Infectious Disease"/>
            <person name="Wu L."/>
            <person name="Ma J."/>
        </authorList>
    </citation>
    <scope>NUCLEOTIDE SEQUENCE [LARGE SCALE GENOMIC DNA]</scope>
    <source>
        <strain evidence="2">NBRC 108728</strain>
    </source>
</reference>
<keyword evidence="2" id="KW-1185">Reference proteome</keyword>
<dbReference type="RefSeq" id="WP_286347044.1">
    <property type="nucleotide sequence ID" value="NZ_AP027733.1"/>
</dbReference>
<keyword evidence="1" id="KW-0614">Plasmid</keyword>
<accession>A0ABN6Y6W0</accession>
<evidence type="ECO:0000313" key="1">
    <source>
        <dbReference type="EMBL" id="BDZ52761.1"/>
    </source>
</evidence>
<gene>
    <name evidence="1" type="ORF">GCM10025867_50020</name>
</gene>
<sequence>MEKLVVVKAQGSNPDRQWPLLAGYGGLIDIEWVDAARTPLRSVNAEIDAMAKAVDAIKANIAQGMHLAASGSDATALIAAVEDLIRDGAPTPASITLVNPQRFTRARPFWAAESVLAWREENRDVRAEASYELSVGQNDPGRAAITEIETIVSRQFPNGGYGVPKTWSPLTNAYADIPTLVLQTPRPPQVPVSMFTETAEAMQRSGAILRDLVSPSAVGGSIVAWLVQLGALTKLGESLAASGWMVEPMGEPRYLASPDWAAEHSDGRRLELLNRGKGEVGVGARKARGDAWFEDATAYFEPSADGALVDRTAVRAAAEFPDGALVRDLSVILTPGELAAVTEMIVDVARVGQNIEA</sequence>
<dbReference type="EMBL" id="AP027733">
    <property type="protein sequence ID" value="BDZ52761.1"/>
    <property type="molecule type" value="Genomic_DNA"/>
</dbReference>
<evidence type="ECO:0000313" key="2">
    <source>
        <dbReference type="Proteomes" id="UP001321486"/>
    </source>
</evidence>
<dbReference type="Proteomes" id="UP001321486">
    <property type="component" value="Plasmid pNBRC108728a"/>
</dbReference>
<proteinExistence type="predicted"/>
<geneLocation type="plasmid" evidence="1 2">
    <name>pNBRC108728a</name>
</geneLocation>
<organism evidence="1 2">
    <name type="scientific">Frondihabitans sucicola</name>
    <dbReference type="NCBI Taxonomy" id="1268041"/>
    <lineage>
        <taxon>Bacteria</taxon>
        <taxon>Bacillati</taxon>
        <taxon>Actinomycetota</taxon>
        <taxon>Actinomycetes</taxon>
        <taxon>Micrococcales</taxon>
        <taxon>Microbacteriaceae</taxon>
        <taxon>Frondihabitans</taxon>
    </lineage>
</organism>
<protein>
    <submittedName>
        <fullName evidence="1">Uncharacterized protein</fullName>
    </submittedName>
</protein>
<name>A0ABN6Y6W0_9MICO</name>